<keyword evidence="2" id="KW-0560">Oxidoreductase</keyword>
<dbReference type="AlphaFoldDB" id="A0A0C6PDM5"/>
<evidence type="ECO:0000256" key="1">
    <source>
        <dbReference type="ARBA" id="ARBA00001954"/>
    </source>
</evidence>
<name>A0A0C6PDM5_BORBO</name>
<proteinExistence type="predicted"/>
<dbReference type="PANTHER" id="PTHR10696:SF56">
    <property type="entry name" value="TAUD_TFDA-LIKE DOMAIN-CONTAINING PROTEIN"/>
    <property type="match status" value="1"/>
</dbReference>
<evidence type="ECO:0000313" key="7">
    <source>
        <dbReference type="Proteomes" id="UP000007564"/>
    </source>
</evidence>
<dbReference type="InterPro" id="IPR050411">
    <property type="entry name" value="AlphaKG_dependent_hydroxylases"/>
</dbReference>
<dbReference type="InterPro" id="IPR042098">
    <property type="entry name" value="TauD-like_sf"/>
</dbReference>
<reference evidence="6 7" key="1">
    <citation type="journal article" date="2012" name="BMC Genomics">
        <title>Comparative genomics of the classical Bordetella subspecies: the evolution and exchange of virulence-associated diversity amongst closely related pathogens.</title>
        <authorList>
            <person name="Park J."/>
            <person name="Zhang Y."/>
            <person name="Buboltz A.M."/>
            <person name="Zhang X."/>
            <person name="Schuster S.C."/>
            <person name="Ahuja U."/>
            <person name="Liu M."/>
            <person name="Miller J.F."/>
            <person name="Sebaihia M."/>
            <person name="Bentley S.D."/>
            <person name="Parkhill J."/>
            <person name="Harvill E.T."/>
        </authorList>
    </citation>
    <scope>NUCLEOTIDE SEQUENCE [LARGE SCALE GENOMIC DNA]</scope>
    <source>
        <strain evidence="6 7">253</strain>
    </source>
</reference>
<sequence>MNEACTPTAASLDSYRNAQAWYGPQLDKHPEYWVHHLTGPELEQLDRAVRHADAGGKDITELSQDDFELGELGQRLQQVKHEVLHGRGLYLIRGVPVEQYTMRQSAIAFWALGTNLGLPVSQNGKGHVLGHVANLGLDYADAAVRGYQTSNRLPYHTDSSDIVGLLCVRPAKAGGLSSVVSSTTVWNELAARHPEHARTLLDSFHRTRWGEIPEGQKPYSSSPVFAPYQGRMYANYVRSAIRKAQALPSVPRLSAQQNEALDCLDALTCDPALYLDMDFKPGDVQLLSNFTIFHSRTAYEDWPETERRRHLLRLWLACEGGPPIPEPLLRRNGLASNGRPNGIEVPGVKPNAPLVPQ</sequence>
<keyword evidence="3" id="KW-0045">Antibiotic biosynthesis</keyword>
<evidence type="ECO:0000259" key="5">
    <source>
        <dbReference type="Pfam" id="PF02668"/>
    </source>
</evidence>
<accession>A0A0C6PDM5</accession>
<dbReference type="InterPro" id="IPR003819">
    <property type="entry name" value="TauD/TfdA-like"/>
</dbReference>
<protein>
    <recommendedName>
        <fullName evidence="5">TauD/TfdA-like domain-containing protein</fullName>
    </recommendedName>
</protein>
<dbReference type="HOGENOM" id="CLU_041041_2_0_4"/>
<dbReference type="KEGG" id="bbh:BN112_4810"/>
<organism evidence="6 7">
    <name type="scientific">Bordetella bronchiseptica 253</name>
    <dbReference type="NCBI Taxonomy" id="568707"/>
    <lineage>
        <taxon>Bacteria</taxon>
        <taxon>Pseudomonadati</taxon>
        <taxon>Pseudomonadota</taxon>
        <taxon>Betaproteobacteria</taxon>
        <taxon>Burkholderiales</taxon>
        <taxon>Alcaligenaceae</taxon>
        <taxon>Bordetella</taxon>
    </lineage>
</organism>
<evidence type="ECO:0000256" key="2">
    <source>
        <dbReference type="ARBA" id="ARBA00023002"/>
    </source>
</evidence>
<feature type="domain" description="TauD/TfdA-like" evidence="5">
    <location>
        <begin position="59"/>
        <end position="315"/>
    </location>
</feature>
<dbReference type="Pfam" id="PF02668">
    <property type="entry name" value="TauD"/>
    <property type="match status" value="1"/>
</dbReference>
<dbReference type="Gene3D" id="3.60.130.10">
    <property type="entry name" value="Clavaminate synthase-like"/>
    <property type="match status" value="1"/>
</dbReference>
<evidence type="ECO:0000256" key="4">
    <source>
        <dbReference type="SAM" id="MobiDB-lite"/>
    </source>
</evidence>
<dbReference type="GO" id="GO:0016706">
    <property type="term" value="F:2-oxoglutarate-dependent dioxygenase activity"/>
    <property type="evidence" value="ECO:0007669"/>
    <property type="project" value="UniProtKB-ARBA"/>
</dbReference>
<dbReference type="PANTHER" id="PTHR10696">
    <property type="entry name" value="GAMMA-BUTYROBETAINE HYDROXYLASE-RELATED"/>
    <property type="match status" value="1"/>
</dbReference>
<dbReference type="GO" id="GO:0017000">
    <property type="term" value="P:antibiotic biosynthetic process"/>
    <property type="evidence" value="ECO:0007669"/>
    <property type="project" value="UniProtKB-KW"/>
</dbReference>
<dbReference type="Proteomes" id="UP000007564">
    <property type="component" value="Chromosome"/>
</dbReference>
<dbReference type="RefSeq" id="WP_003813493.1">
    <property type="nucleotide sequence ID" value="NC_019382.1"/>
</dbReference>
<evidence type="ECO:0000313" key="6">
    <source>
        <dbReference type="EMBL" id="CCJ56724.1"/>
    </source>
</evidence>
<dbReference type="OrthoDB" id="753054at2"/>
<dbReference type="EMBL" id="HE965806">
    <property type="protein sequence ID" value="CCJ56724.1"/>
    <property type="molecule type" value="Genomic_DNA"/>
</dbReference>
<feature type="region of interest" description="Disordered" evidence="4">
    <location>
        <begin position="332"/>
        <end position="357"/>
    </location>
</feature>
<evidence type="ECO:0000256" key="3">
    <source>
        <dbReference type="ARBA" id="ARBA00023194"/>
    </source>
</evidence>
<gene>
    <name evidence="6" type="ORF">BN112_4810</name>
</gene>
<dbReference type="GeneID" id="93204935"/>
<dbReference type="SUPFAM" id="SSF51197">
    <property type="entry name" value="Clavaminate synthase-like"/>
    <property type="match status" value="1"/>
</dbReference>
<comment type="cofactor">
    <cofactor evidence="1">
        <name>Fe(2+)</name>
        <dbReference type="ChEBI" id="CHEBI:29033"/>
    </cofactor>
</comment>